<dbReference type="PANTHER" id="PTHR31623">
    <property type="entry name" value="F21J9.9"/>
    <property type="match status" value="1"/>
</dbReference>
<keyword evidence="3" id="KW-0012">Acyltransferase</keyword>
<proteinExistence type="inferred from homology"/>
<comment type="caution">
    <text evidence="4">The sequence shown here is derived from an EMBL/GenBank/DDBJ whole genome shotgun (WGS) entry which is preliminary data.</text>
</comment>
<evidence type="ECO:0000313" key="5">
    <source>
        <dbReference type="Proteomes" id="UP000886595"/>
    </source>
</evidence>
<keyword evidence="5" id="KW-1185">Reference proteome</keyword>
<dbReference type="EMBL" id="JAAMPC010000008">
    <property type="protein sequence ID" value="KAG2299123.1"/>
    <property type="molecule type" value="Genomic_DNA"/>
</dbReference>
<evidence type="ECO:0000313" key="4">
    <source>
        <dbReference type="EMBL" id="KAG2299123.1"/>
    </source>
</evidence>
<keyword evidence="2" id="KW-0808">Transferase</keyword>
<comment type="similarity">
    <text evidence="1">Belongs to the plant acyltransferase family.</text>
</comment>
<reference evidence="4 5" key="1">
    <citation type="submission" date="2020-02" db="EMBL/GenBank/DDBJ databases">
        <authorList>
            <person name="Ma Q."/>
            <person name="Huang Y."/>
            <person name="Song X."/>
            <person name="Pei D."/>
        </authorList>
    </citation>
    <scope>NUCLEOTIDE SEQUENCE [LARGE SCALE GENOMIC DNA]</scope>
    <source>
        <strain evidence="4">Sxm20200214</strain>
        <tissue evidence="4">Leaf</tissue>
    </source>
</reference>
<name>A0A8X7S0Z9_BRACI</name>
<dbReference type="OrthoDB" id="1932220at2759"/>
<dbReference type="AlphaFoldDB" id="A0A8X7S0Z9"/>
<accession>A0A8X7S0Z9</accession>
<dbReference type="InterPro" id="IPR023213">
    <property type="entry name" value="CAT-like_dom_sf"/>
</dbReference>
<evidence type="ECO:0000256" key="3">
    <source>
        <dbReference type="ARBA" id="ARBA00023315"/>
    </source>
</evidence>
<organism evidence="4 5">
    <name type="scientific">Brassica carinata</name>
    <name type="common">Ethiopian mustard</name>
    <name type="synonym">Abyssinian cabbage</name>
    <dbReference type="NCBI Taxonomy" id="52824"/>
    <lineage>
        <taxon>Eukaryota</taxon>
        <taxon>Viridiplantae</taxon>
        <taxon>Streptophyta</taxon>
        <taxon>Embryophyta</taxon>
        <taxon>Tracheophyta</taxon>
        <taxon>Spermatophyta</taxon>
        <taxon>Magnoliopsida</taxon>
        <taxon>eudicotyledons</taxon>
        <taxon>Gunneridae</taxon>
        <taxon>Pentapetalae</taxon>
        <taxon>rosids</taxon>
        <taxon>malvids</taxon>
        <taxon>Brassicales</taxon>
        <taxon>Brassicaceae</taxon>
        <taxon>Brassiceae</taxon>
        <taxon>Brassica</taxon>
    </lineage>
</organism>
<evidence type="ECO:0000256" key="2">
    <source>
        <dbReference type="ARBA" id="ARBA00022679"/>
    </source>
</evidence>
<gene>
    <name evidence="4" type="ORF">Bca52824_035595</name>
</gene>
<dbReference type="Gene3D" id="3.30.559.10">
    <property type="entry name" value="Chloramphenicol acetyltransferase-like domain"/>
    <property type="match status" value="3"/>
</dbReference>
<dbReference type="PANTHER" id="PTHR31623:SF57">
    <property type="entry name" value="BAHD ACYLTRANSFERASE"/>
    <property type="match status" value="1"/>
</dbReference>
<dbReference type="GO" id="GO:0016746">
    <property type="term" value="F:acyltransferase activity"/>
    <property type="evidence" value="ECO:0007669"/>
    <property type="project" value="UniProtKB-KW"/>
</dbReference>
<evidence type="ECO:0000256" key="1">
    <source>
        <dbReference type="ARBA" id="ARBA00009861"/>
    </source>
</evidence>
<evidence type="ECO:0008006" key="6">
    <source>
        <dbReference type="Google" id="ProtNLM"/>
    </source>
</evidence>
<dbReference type="Proteomes" id="UP000886595">
    <property type="component" value="Unassembled WGS sequence"/>
</dbReference>
<sequence>MEKMSVETIKPSLPTPQCLRTLDLSVVDYLTQPVYTYACLFYSNDPSIPREETIQKLKTSLSETLTSFYPFSGRVNGLSLAVDCNDEGAIFIEATLGNSTLSSFLSSPDSNEIQQTLLPLHYVPRTSEASVTWPLLIVKTSYFKCGGMSLGICMSHKLADAASLSSFIRVWAATARGESGTVGKPEFAGINIYPPANDALKAVEIHKPKSIINAGVTKRFVFSGSKIEELKAKVAQPPRPTRVQCVTALLWRCVCAAASKTTTTSTKVLMTLSRKDEEIGIQETVKELRERAEELTSLVQENDGSATDLGSKLLGKAFSDYSKFSNEPGYSMYAVTSWCNMPFYEANFGNGCPVWVVGNVAPRLELVTVLLDSSEFKGIEAWVTLSEEDMLSFEQNPELLASASPNPAVIF</sequence>
<protein>
    <recommendedName>
        <fullName evidence="6">BAHD acyltransferase</fullName>
    </recommendedName>
</protein>
<dbReference type="Pfam" id="PF02458">
    <property type="entry name" value="Transferase"/>
    <property type="match status" value="2"/>
</dbReference>